<evidence type="ECO:0000256" key="8">
    <source>
        <dbReference type="HAMAP-Rule" id="MF_00116"/>
    </source>
</evidence>
<comment type="pathway">
    <text evidence="8">Pyrimidine metabolism; dUMP biosynthesis; dUMP from dCTP (dUTP route): step 2/2.</text>
</comment>
<comment type="catalytic activity">
    <reaction evidence="7 8">
        <text>dUTP + H2O = dUMP + diphosphate + H(+)</text>
        <dbReference type="Rhea" id="RHEA:10248"/>
        <dbReference type="ChEBI" id="CHEBI:15377"/>
        <dbReference type="ChEBI" id="CHEBI:15378"/>
        <dbReference type="ChEBI" id="CHEBI:33019"/>
        <dbReference type="ChEBI" id="CHEBI:61555"/>
        <dbReference type="ChEBI" id="CHEBI:246422"/>
        <dbReference type="EC" id="3.6.1.23"/>
    </reaction>
</comment>
<reference evidence="10" key="1">
    <citation type="submission" date="2020-08" db="EMBL/GenBank/DDBJ databases">
        <title>Sequencing the genomes of 1000 actinobacteria strains.</title>
        <authorList>
            <person name="Klenk H.-P."/>
        </authorList>
    </citation>
    <scope>NUCLEOTIDE SEQUENCE [LARGE SCALE GENOMIC DNA]</scope>
    <source>
        <strain evidence="10">DSM 27064</strain>
    </source>
</reference>
<evidence type="ECO:0000256" key="7">
    <source>
        <dbReference type="ARBA" id="ARBA00047686"/>
    </source>
</evidence>
<evidence type="ECO:0000256" key="4">
    <source>
        <dbReference type="ARBA" id="ARBA00022801"/>
    </source>
</evidence>
<evidence type="ECO:0000313" key="10">
    <source>
        <dbReference type="EMBL" id="MBB4071510.1"/>
    </source>
</evidence>
<evidence type="ECO:0000256" key="3">
    <source>
        <dbReference type="ARBA" id="ARBA00022723"/>
    </source>
</evidence>
<dbReference type="FunFam" id="2.70.40.10:FF:000008">
    <property type="entry name" value="Deoxyuridine 5'-triphosphate nucleotidohydrolase"/>
    <property type="match status" value="1"/>
</dbReference>
<comment type="similarity">
    <text evidence="2 8">Belongs to the dUTPase family.</text>
</comment>
<feature type="binding site" evidence="8">
    <location>
        <begin position="62"/>
        <end position="64"/>
    </location>
    <ligand>
        <name>substrate</name>
    </ligand>
</feature>
<comment type="function">
    <text evidence="8">This enzyme is involved in nucleotide metabolism: it produces dUMP, the immediate precursor of thymidine nucleotides and it decreases the intracellular concentration of dUTP so that uracil cannot be incorporated into DNA.</text>
</comment>
<feature type="binding site" evidence="8">
    <location>
        <begin position="79"/>
        <end position="81"/>
    </location>
    <ligand>
        <name>substrate</name>
    </ligand>
</feature>
<evidence type="ECO:0000313" key="11">
    <source>
        <dbReference type="Proteomes" id="UP000571183"/>
    </source>
</evidence>
<dbReference type="CDD" id="cd07557">
    <property type="entry name" value="trimeric_dUTPase"/>
    <property type="match status" value="1"/>
</dbReference>
<keyword evidence="11" id="KW-1185">Reference proteome</keyword>
<dbReference type="Proteomes" id="UP000571183">
    <property type="component" value="Unassembled WGS sequence"/>
</dbReference>
<evidence type="ECO:0000256" key="6">
    <source>
        <dbReference type="ARBA" id="ARBA00023080"/>
    </source>
</evidence>
<feature type="binding site" evidence="8">
    <location>
        <position position="75"/>
    </location>
    <ligand>
        <name>substrate</name>
    </ligand>
</feature>
<dbReference type="GO" id="GO:0006226">
    <property type="term" value="P:dUMP biosynthetic process"/>
    <property type="evidence" value="ECO:0007669"/>
    <property type="project" value="UniProtKB-UniRule"/>
</dbReference>
<evidence type="ECO:0000256" key="2">
    <source>
        <dbReference type="ARBA" id="ARBA00006581"/>
    </source>
</evidence>
<dbReference type="NCBIfam" id="TIGR00576">
    <property type="entry name" value="dut"/>
    <property type="match status" value="1"/>
</dbReference>
<dbReference type="InterPro" id="IPR036157">
    <property type="entry name" value="dUTPase-like_sf"/>
</dbReference>
<comment type="caution">
    <text evidence="8">Lacks conserved residue(s) required for the propagation of feature annotation.</text>
</comment>
<comment type="cofactor">
    <cofactor evidence="1 8">
        <name>Mg(2+)</name>
        <dbReference type="ChEBI" id="CHEBI:18420"/>
    </cofactor>
</comment>
<dbReference type="HAMAP" id="MF_00116">
    <property type="entry name" value="dUTPase_bact"/>
    <property type="match status" value="1"/>
</dbReference>
<evidence type="ECO:0000259" key="9">
    <source>
        <dbReference type="Pfam" id="PF00692"/>
    </source>
</evidence>
<accession>A0A840DFM9</accession>
<dbReference type="NCBIfam" id="NF001862">
    <property type="entry name" value="PRK00601.1"/>
    <property type="match status" value="1"/>
</dbReference>
<organism evidence="10 11">
    <name type="scientific">Canibacter oris</name>
    <dbReference type="NCBI Taxonomy" id="1365628"/>
    <lineage>
        <taxon>Bacteria</taxon>
        <taxon>Bacillati</taxon>
        <taxon>Actinomycetota</taxon>
        <taxon>Actinomycetes</taxon>
        <taxon>Micrococcales</taxon>
        <taxon>Microbacteriaceae</taxon>
        <taxon>Canibacter</taxon>
    </lineage>
</organism>
<dbReference type="RefSeq" id="WP_183304572.1">
    <property type="nucleotide sequence ID" value="NZ_JACIFD010000007.1"/>
</dbReference>
<dbReference type="InterPro" id="IPR008181">
    <property type="entry name" value="dUTPase"/>
</dbReference>
<dbReference type="EC" id="3.6.1.23" evidence="8"/>
<dbReference type="InterPro" id="IPR033704">
    <property type="entry name" value="dUTPase_trimeric"/>
</dbReference>
<proteinExistence type="inferred from homology"/>
<dbReference type="GO" id="GO:0046081">
    <property type="term" value="P:dUTP catabolic process"/>
    <property type="evidence" value="ECO:0007669"/>
    <property type="project" value="InterPro"/>
</dbReference>
<dbReference type="Gene3D" id="2.70.40.10">
    <property type="match status" value="1"/>
</dbReference>
<dbReference type="PANTHER" id="PTHR11241">
    <property type="entry name" value="DEOXYURIDINE 5'-TRIPHOSPHATE NUCLEOTIDOHYDROLASE"/>
    <property type="match status" value="1"/>
</dbReference>
<sequence>MTDVVEVLIQAEQLPEYAMPGDAGADLRSTAHIVLEPGQRALVPTGVRVQLPPHTALFVMPRSGLAAKHGVTVLNAPGVVDSGYRGEIFVPLINHDPETAFTIEPGDRIAQLVIMRVPAVSFKQVASLDDSDRGAGGFGSTGVA</sequence>
<dbReference type="PANTHER" id="PTHR11241:SF0">
    <property type="entry name" value="DEOXYURIDINE 5'-TRIPHOSPHATE NUCLEOTIDOHYDROLASE"/>
    <property type="match status" value="1"/>
</dbReference>
<keyword evidence="4 8" id="KW-0378">Hydrolase</keyword>
<evidence type="ECO:0000256" key="5">
    <source>
        <dbReference type="ARBA" id="ARBA00022842"/>
    </source>
</evidence>
<dbReference type="SUPFAM" id="SSF51283">
    <property type="entry name" value="dUTPase-like"/>
    <property type="match status" value="1"/>
</dbReference>
<feature type="domain" description="dUTPase-like" evidence="9">
    <location>
        <begin position="13"/>
        <end position="142"/>
    </location>
</feature>
<name>A0A840DFM9_9MICO</name>
<comment type="caution">
    <text evidence="10">The sequence shown here is derived from an EMBL/GenBank/DDBJ whole genome shotgun (WGS) entry which is preliminary data.</text>
</comment>
<protein>
    <recommendedName>
        <fullName evidence="8">Deoxyuridine 5'-triphosphate nucleotidohydrolase</fullName>
        <shortName evidence="8">dUTPase</shortName>
        <ecNumber evidence="8">3.6.1.23</ecNumber>
    </recommendedName>
    <alternativeName>
        <fullName evidence="8">dUTP pyrophosphatase</fullName>
    </alternativeName>
</protein>
<dbReference type="AlphaFoldDB" id="A0A840DFM9"/>
<dbReference type="EMBL" id="JACIFD010000007">
    <property type="protein sequence ID" value="MBB4071510.1"/>
    <property type="molecule type" value="Genomic_DNA"/>
</dbReference>
<dbReference type="UniPathway" id="UPA00610">
    <property type="reaction ID" value="UER00666"/>
</dbReference>
<keyword evidence="3 8" id="KW-0479">Metal-binding</keyword>
<dbReference type="GO" id="GO:0000287">
    <property type="term" value="F:magnesium ion binding"/>
    <property type="evidence" value="ECO:0007669"/>
    <property type="project" value="UniProtKB-UniRule"/>
</dbReference>
<evidence type="ECO:0000256" key="1">
    <source>
        <dbReference type="ARBA" id="ARBA00001946"/>
    </source>
</evidence>
<gene>
    <name evidence="8" type="primary">dut</name>
    <name evidence="10" type="ORF">F5897_000818</name>
</gene>
<dbReference type="GO" id="GO:0004170">
    <property type="term" value="F:dUTP diphosphatase activity"/>
    <property type="evidence" value="ECO:0007669"/>
    <property type="project" value="UniProtKB-UniRule"/>
</dbReference>
<dbReference type="InterPro" id="IPR029054">
    <property type="entry name" value="dUTPase-like"/>
</dbReference>
<keyword evidence="5 8" id="KW-0460">Magnesium</keyword>
<keyword evidence="6 8" id="KW-0546">Nucleotide metabolism</keyword>
<dbReference type="Pfam" id="PF00692">
    <property type="entry name" value="dUTPase"/>
    <property type="match status" value="1"/>
</dbReference>